<evidence type="ECO:0000259" key="8">
    <source>
        <dbReference type="PROSITE" id="PS50893"/>
    </source>
</evidence>
<dbReference type="InterPro" id="IPR017871">
    <property type="entry name" value="ABC_transporter-like_CS"/>
</dbReference>
<keyword evidence="5" id="KW-0547">Nucleotide-binding</keyword>
<accession>A0A372ZPS6</accession>
<dbReference type="Proteomes" id="UP000263377">
    <property type="component" value="Unassembled WGS sequence"/>
</dbReference>
<dbReference type="GO" id="GO:0016887">
    <property type="term" value="F:ATP hydrolysis activity"/>
    <property type="evidence" value="ECO:0007669"/>
    <property type="project" value="InterPro"/>
</dbReference>
<dbReference type="InterPro" id="IPR003439">
    <property type="entry name" value="ABC_transporter-like_ATP-bd"/>
</dbReference>
<dbReference type="SUPFAM" id="SSF52540">
    <property type="entry name" value="P-loop containing nucleoside triphosphate hydrolases"/>
    <property type="match status" value="2"/>
</dbReference>
<dbReference type="FunFam" id="3.40.50.300:FF:000016">
    <property type="entry name" value="Oligopeptide ABC transporter ATP-binding component"/>
    <property type="match status" value="2"/>
</dbReference>
<protein>
    <submittedName>
        <fullName evidence="9">ABC transporter ATP-binding protein</fullName>
    </submittedName>
</protein>
<keyword evidence="7" id="KW-0472">Membrane</keyword>
<reference evidence="9 10" key="1">
    <citation type="submission" date="2018-08" db="EMBL/GenBank/DDBJ databases">
        <title>Diversity &amp; Physiological Properties of Lignin-Decomposing Actinobacteria from Soil.</title>
        <authorList>
            <person name="Roh S.G."/>
            <person name="Kim S.B."/>
        </authorList>
    </citation>
    <scope>NUCLEOTIDE SEQUENCE [LARGE SCALE GENOMIC DNA]</scope>
    <source>
        <strain evidence="9 10">MMS17-GH009</strain>
    </source>
</reference>
<evidence type="ECO:0000313" key="9">
    <source>
        <dbReference type="EMBL" id="RGD57482.1"/>
    </source>
</evidence>
<dbReference type="GO" id="GO:0005886">
    <property type="term" value="C:plasma membrane"/>
    <property type="evidence" value="ECO:0007669"/>
    <property type="project" value="UniProtKB-SubCell"/>
</dbReference>
<comment type="caution">
    <text evidence="9">The sequence shown here is derived from an EMBL/GenBank/DDBJ whole genome shotgun (WGS) entry which is preliminary data.</text>
</comment>
<keyword evidence="3" id="KW-0813">Transport</keyword>
<organism evidence="9 10">
    <name type="scientific">Kitasatospora xanthocidica</name>
    <dbReference type="NCBI Taxonomy" id="83382"/>
    <lineage>
        <taxon>Bacteria</taxon>
        <taxon>Bacillati</taxon>
        <taxon>Actinomycetota</taxon>
        <taxon>Actinomycetes</taxon>
        <taxon>Kitasatosporales</taxon>
        <taxon>Streptomycetaceae</taxon>
        <taxon>Kitasatospora</taxon>
    </lineage>
</organism>
<dbReference type="AlphaFoldDB" id="A0A372ZPS6"/>
<feature type="domain" description="ABC transporter" evidence="8">
    <location>
        <begin position="358"/>
        <end position="609"/>
    </location>
</feature>
<dbReference type="Gene3D" id="3.40.50.300">
    <property type="entry name" value="P-loop containing nucleotide triphosphate hydrolases"/>
    <property type="match status" value="2"/>
</dbReference>
<dbReference type="EMBL" id="QVIG01000001">
    <property type="protein sequence ID" value="RGD57482.1"/>
    <property type="molecule type" value="Genomic_DNA"/>
</dbReference>
<dbReference type="PANTHER" id="PTHR43297">
    <property type="entry name" value="OLIGOPEPTIDE TRANSPORT ATP-BINDING PROTEIN APPD"/>
    <property type="match status" value="1"/>
</dbReference>
<dbReference type="Pfam" id="PF00005">
    <property type="entry name" value="ABC_tran"/>
    <property type="match status" value="2"/>
</dbReference>
<keyword evidence="4" id="KW-1003">Cell membrane</keyword>
<feature type="domain" description="ABC transporter" evidence="8">
    <location>
        <begin position="4"/>
        <end position="254"/>
    </location>
</feature>
<evidence type="ECO:0000256" key="7">
    <source>
        <dbReference type="ARBA" id="ARBA00023136"/>
    </source>
</evidence>
<dbReference type="InterPro" id="IPR003593">
    <property type="entry name" value="AAA+_ATPase"/>
</dbReference>
<dbReference type="CDD" id="cd03257">
    <property type="entry name" value="ABC_NikE_OppD_transporters"/>
    <property type="match status" value="2"/>
</dbReference>
<dbReference type="NCBIfam" id="TIGR01727">
    <property type="entry name" value="oligo_HPY"/>
    <property type="match status" value="2"/>
</dbReference>
<dbReference type="NCBIfam" id="NF007739">
    <property type="entry name" value="PRK10419.1"/>
    <property type="match status" value="2"/>
</dbReference>
<sequence>MALLEVTGLRTEIRLKHSVVRALDGVDLAVDAGETLGIVGESGCGKTMTAMSIMQLLPNGGSVVGGSVLLDGRDLLALEPGTMDRVRGNDVGMIFQDPTTSLNPTMTIGRQISESVRIHRRASRKEAHERAVEVLSLVGMPSPARRALVYPHELSGGMRQRAMIAMALANEPKLLIADEPTTALDVTVQKQILELIDHLKQQLGMAVILVTHDLGVIAGRADRIAVMYAGKVVETTGTEALYGNPRHPYTEALFASLPERSARSGGRLYSIPGLPPDLTTPPPGCRFAARCRYATEQCHAQEPPLSGEVPEHRYACYFPVGEAGSGVRSTARTAAVQAPAVTDEVTAAADGPAAEPLLRVEHLVKQYPVTNGLVLRRTVGAVSAVADLSLTVRRGETLGLVGESGCGKTTVGKLIVGLERPTSGSLVFQGRDLALVPRAERRRLRRDVQLMFQDSYAAMNPRMPVHSIMREPLDIHRVDGPAERDRRIRQIFDLVGLPLTALERYPHEFSGGQRQRIGLARALALSPRLIVADEPVSALDVSIQSQVLNLMRDLQGELGLSYLFISHDLSVVRYLSDRIGVMYLGKLVEIGPAPSVYARPVHHYTRGLLDTVPVADPAVERARSNRGVAGELPSAIDPPSGCRFRTRCAAAQQICAEVEPPLTAYGPDDHLAACHFPLRPSPPG</sequence>
<evidence type="ECO:0000313" key="10">
    <source>
        <dbReference type="Proteomes" id="UP000263377"/>
    </source>
</evidence>
<dbReference type="InterPro" id="IPR013563">
    <property type="entry name" value="Oligopep_ABC_C"/>
</dbReference>
<evidence type="ECO:0000256" key="4">
    <source>
        <dbReference type="ARBA" id="ARBA00022475"/>
    </source>
</evidence>
<dbReference type="PANTHER" id="PTHR43297:SF2">
    <property type="entry name" value="DIPEPTIDE TRANSPORT ATP-BINDING PROTEIN DPPD"/>
    <property type="match status" value="1"/>
</dbReference>
<dbReference type="PROSITE" id="PS00211">
    <property type="entry name" value="ABC_TRANSPORTER_1"/>
    <property type="match status" value="2"/>
</dbReference>
<dbReference type="SMART" id="SM00382">
    <property type="entry name" value="AAA"/>
    <property type="match status" value="2"/>
</dbReference>
<evidence type="ECO:0000256" key="6">
    <source>
        <dbReference type="ARBA" id="ARBA00022840"/>
    </source>
</evidence>
<comment type="similarity">
    <text evidence="2">Belongs to the ABC transporter superfamily.</text>
</comment>
<dbReference type="InterPro" id="IPR050388">
    <property type="entry name" value="ABC_Ni/Peptide_Import"/>
</dbReference>
<evidence type="ECO:0000256" key="5">
    <source>
        <dbReference type="ARBA" id="ARBA00022741"/>
    </source>
</evidence>
<evidence type="ECO:0000256" key="1">
    <source>
        <dbReference type="ARBA" id="ARBA00004202"/>
    </source>
</evidence>
<dbReference type="NCBIfam" id="NF008453">
    <property type="entry name" value="PRK11308.1"/>
    <property type="match status" value="2"/>
</dbReference>
<dbReference type="GO" id="GO:0015833">
    <property type="term" value="P:peptide transport"/>
    <property type="evidence" value="ECO:0007669"/>
    <property type="project" value="InterPro"/>
</dbReference>
<proteinExistence type="inferred from homology"/>
<gene>
    <name evidence="9" type="ORF">DR950_06445</name>
</gene>
<name>A0A372ZPS6_9ACTN</name>
<comment type="subcellular location">
    <subcellularLocation>
        <location evidence="1">Cell membrane</location>
        <topology evidence="1">Peripheral membrane protein</topology>
    </subcellularLocation>
</comment>
<dbReference type="Pfam" id="PF08352">
    <property type="entry name" value="oligo_HPY"/>
    <property type="match status" value="2"/>
</dbReference>
<keyword evidence="10" id="KW-1185">Reference proteome</keyword>
<evidence type="ECO:0000256" key="3">
    <source>
        <dbReference type="ARBA" id="ARBA00022448"/>
    </source>
</evidence>
<keyword evidence="6 9" id="KW-0067">ATP-binding</keyword>
<dbReference type="GO" id="GO:0005524">
    <property type="term" value="F:ATP binding"/>
    <property type="evidence" value="ECO:0007669"/>
    <property type="project" value="UniProtKB-KW"/>
</dbReference>
<evidence type="ECO:0000256" key="2">
    <source>
        <dbReference type="ARBA" id="ARBA00005417"/>
    </source>
</evidence>
<dbReference type="PROSITE" id="PS50893">
    <property type="entry name" value="ABC_TRANSPORTER_2"/>
    <property type="match status" value="2"/>
</dbReference>
<dbReference type="RefSeq" id="WP_117486256.1">
    <property type="nucleotide sequence ID" value="NZ_QVIG01000001.1"/>
</dbReference>
<dbReference type="InterPro" id="IPR027417">
    <property type="entry name" value="P-loop_NTPase"/>
</dbReference>